<dbReference type="AlphaFoldDB" id="A0AAP8MHQ1"/>
<dbReference type="RefSeq" id="WP_084200023.1">
    <property type="nucleotide sequence ID" value="NZ_BMYL01000005.1"/>
</dbReference>
<evidence type="ECO:0000256" key="1">
    <source>
        <dbReference type="ARBA" id="ARBA00008270"/>
    </source>
</evidence>
<dbReference type="Proteomes" id="UP000235162">
    <property type="component" value="Unassembled WGS sequence"/>
</dbReference>
<gene>
    <name evidence="4" type="ORF">C0029_05145</name>
</gene>
<dbReference type="KEGG" id="hja:BST95_13050"/>
<evidence type="ECO:0000256" key="3">
    <source>
        <dbReference type="PIRSR" id="PIRSR016184-1"/>
    </source>
</evidence>
<dbReference type="EMBL" id="PKUR01000001">
    <property type="protein sequence ID" value="PLW87950.1"/>
    <property type="molecule type" value="Genomic_DNA"/>
</dbReference>
<evidence type="ECO:0000313" key="5">
    <source>
        <dbReference type="Proteomes" id="UP000235162"/>
    </source>
</evidence>
<dbReference type="PANTHER" id="PTHR13774">
    <property type="entry name" value="PHENAZINE BIOSYNTHESIS PROTEIN"/>
    <property type="match status" value="1"/>
</dbReference>
<comment type="similarity">
    <text evidence="1">Belongs to the PhzF family.</text>
</comment>
<dbReference type="Pfam" id="PF02567">
    <property type="entry name" value="PhzC-PhzF"/>
    <property type="match status" value="1"/>
</dbReference>
<dbReference type="InterPro" id="IPR003719">
    <property type="entry name" value="Phenazine_PhzF-like"/>
</dbReference>
<feature type="active site" evidence="3">
    <location>
        <position position="46"/>
    </location>
</feature>
<name>A0AAP8MHQ1_9GAMM</name>
<keyword evidence="2" id="KW-0413">Isomerase</keyword>
<dbReference type="GO" id="GO:0005737">
    <property type="term" value="C:cytoplasm"/>
    <property type="evidence" value="ECO:0007669"/>
    <property type="project" value="TreeGrafter"/>
</dbReference>
<dbReference type="PIRSF" id="PIRSF016184">
    <property type="entry name" value="PhzC_PhzF"/>
    <property type="match status" value="1"/>
</dbReference>
<evidence type="ECO:0000313" key="4">
    <source>
        <dbReference type="EMBL" id="PLW87950.1"/>
    </source>
</evidence>
<dbReference type="GO" id="GO:0016853">
    <property type="term" value="F:isomerase activity"/>
    <property type="evidence" value="ECO:0007669"/>
    <property type="project" value="UniProtKB-KW"/>
</dbReference>
<dbReference type="PANTHER" id="PTHR13774:SF17">
    <property type="entry name" value="PHENAZINE BIOSYNTHESIS-LIKE DOMAIN-CONTAINING PROTEIN"/>
    <property type="match status" value="1"/>
</dbReference>
<accession>A0AAP8MHQ1</accession>
<dbReference type="Gene3D" id="3.10.310.10">
    <property type="entry name" value="Diaminopimelate Epimerase, Chain A, domain 1"/>
    <property type="match status" value="2"/>
</dbReference>
<organism evidence="4 5">
    <name type="scientific">Halioglobus japonicus</name>
    <dbReference type="NCBI Taxonomy" id="930805"/>
    <lineage>
        <taxon>Bacteria</taxon>
        <taxon>Pseudomonadati</taxon>
        <taxon>Pseudomonadota</taxon>
        <taxon>Gammaproteobacteria</taxon>
        <taxon>Cellvibrionales</taxon>
        <taxon>Halieaceae</taxon>
        <taxon>Halioglobus</taxon>
    </lineage>
</organism>
<sequence>MNIPIYQVDAFTSSVFGGNPAAVMPLAHWLEDRQLQAIAAENNLSETAFLVAADNAWELRWFTPSTEVDLCGHATLASAHALVQHMGVQQPELVFATRSGNLSVTHSHGSYLLDFPAYTLTPDAVDVAVCDALGGMASEVWQVEGTCKKLYVFEFEADVARLAPDFAALVAASAFNVIATAPGDECDFVSRFFGPHVGINEDPVTGSAHCALVPYWSSRLGQARMSARQISERGGRLDCTLQGDRVFMTGEATTYMVGEVSLPL</sequence>
<reference evidence="4 5" key="1">
    <citation type="submission" date="2018-01" db="EMBL/GenBank/DDBJ databases">
        <title>The draft genome sequence of Halioglobus japonicus S1-36.</title>
        <authorList>
            <person name="Du Z.-J."/>
            <person name="Shi M.-J."/>
        </authorList>
    </citation>
    <scope>NUCLEOTIDE SEQUENCE [LARGE SCALE GENOMIC DNA]</scope>
    <source>
        <strain evidence="4 5">S1-36</strain>
    </source>
</reference>
<dbReference type="NCBIfam" id="TIGR00654">
    <property type="entry name" value="PhzF_family"/>
    <property type="match status" value="1"/>
</dbReference>
<dbReference type="SUPFAM" id="SSF54506">
    <property type="entry name" value="Diaminopimelate epimerase-like"/>
    <property type="match status" value="1"/>
</dbReference>
<keyword evidence="5" id="KW-1185">Reference proteome</keyword>
<evidence type="ECO:0000256" key="2">
    <source>
        <dbReference type="ARBA" id="ARBA00023235"/>
    </source>
</evidence>
<protein>
    <submittedName>
        <fullName evidence="4">PhzF family phenazine biosynthesis protein</fullName>
    </submittedName>
</protein>
<proteinExistence type="inferred from homology"/>
<comment type="caution">
    <text evidence="4">The sequence shown here is derived from an EMBL/GenBank/DDBJ whole genome shotgun (WGS) entry which is preliminary data.</text>
</comment>